<gene>
    <name evidence="10" type="ORF">AWC06_00680</name>
</gene>
<dbReference type="Pfam" id="PF03176">
    <property type="entry name" value="MMPL"/>
    <property type="match status" value="2"/>
</dbReference>
<feature type="domain" description="Membrane transport protein MMPL" evidence="9">
    <location>
        <begin position="54"/>
        <end position="382"/>
    </location>
</feature>
<evidence type="ECO:0000256" key="2">
    <source>
        <dbReference type="ARBA" id="ARBA00010157"/>
    </source>
</evidence>
<feature type="transmembrane region" description="Helical" evidence="8">
    <location>
        <begin position="220"/>
        <end position="243"/>
    </location>
</feature>
<dbReference type="PANTHER" id="PTHR33406">
    <property type="entry name" value="MEMBRANE PROTEIN MJ1562-RELATED"/>
    <property type="match status" value="1"/>
</dbReference>
<evidence type="ECO:0000313" key="10">
    <source>
        <dbReference type="EMBL" id="ORV56765.1"/>
    </source>
</evidence>
<evidence type="ECO:0000259" key="9">
    <source>
        <dbReference type="Pfam" id="PF03176"/>
    </source>
</evidence>
<comment type="similarity">
    <text evidence="2">Belongs to the resistance-nodulation-cell division (RND) (TC 2.A.6) family. MmpL subfamily.</text>
</comment>
<feature type="transmembrane region" description="Helical" evidence="8">
    <location>
        <begin position="375"/>
        <end position="397"/>
    </location>
</feature>
<keyword evidence="6 8" id="KW-0472">Membrane</keyword>
<feature type="transmembrane region" description="Helical" evidence="8">
    <location>
        <begin position="255"/>
        <end position="275"/>
    </location>
</feature>
<organism evidence="10 11">
    <name type="scientific">Mycobacterium fragae</name>
    <dbReference type="NCBI Taxonomy" id="1260918"/>
    <lineage>
        <taxon>Bacteria</taxon>
        <taxon>Bacillati</taxon>
        <taxon>Actinomycetota</taxon>
        <taxon>Actinomycetes</taxon>
        <taxon>Mycobacteriales</taxon>
        <taxon>Mycobacteriaceae</taxon>
        <taxon>Mycobacterium</taxon>
    </lineage>
</organism>
<feature type="transmembrane region" description="Helical" evidence="8">
    <location>
        <begin position="329"/>
        <end position="354"/>
    </location>
</feature>
<dbReference type="SUPFAM" id="SSF82866">
    <property type="entry name" value="Multidrug efflux transporter AcrB transmembrane domain"/>
    <property type="match status" value="2"/>
</dbReference>
<evidence type="ECO:0000256" key="4">
    <source>
        <dbReference type="ARBA" id="ARBA00022692"/>
    </source>
</evidence>
<reference evidence="10 11" key="1">
    <citation type="submission" date="2016-01" db="EMBL/GenBank/DDBJ databases">
        <title>The new phylogeny of the genus Mycobacterium.</title>
        <authorList>
            <person name="Tarcisio F."/>
            <person name="Conor M."/>
            <person name="Antonella G."/>
            <person name="Elisabetta G."/>
            <person name="Giulia F.S."/>
            <person name="Sara T."/>
            <person name="Anna F."/>
            <person name="Clotilde B."/>
            <person name="Roberto B."/>
            <person name="Veronica D.S."/>
            <person name="Fabio R."/>
            <person name="Monica P."/>
            <person name="Olivier J."/>
            <person name="Enrico T."/>
            <person name="Nicola S."/>
        </authorList>
    </citation>
    <scope>NUCLEOTIDE SEQUENCE [LARGE SCALE GENOMIC DNA]</scope>
    <source>
        <strain evidence="10 11">DSM 45731</strain>
    </source>
</reference>
<proteinExistence type="inferred from homology"/>
<dbReference type="GO" id="GO:0005886">
    <property type="term" value="C:plasma membrane"/>
    <property type="evidence" value="ECO:0007669"/>
    <property type="project" value="UniProtKB-SubCell"/>
</dbReference>
<accession>A0A1X1UIU9</accession>
<keyword evidence="4 8" id="KW-0812">Transmembrane</keyword>
<feature type="region of interest" description="Disordered" evidence="7">
    <location>
        <begin position="940"/>
        <end position="959"/>
    </location>
</feature>
<name>A0A1X1UIU9_9MYCO</name>
<feature type="transmembrane region" description="Helical" evidence="8">
    <location>
        <begin position="819"/>
        <end position="841"/>
    </location>
</feature>
<evidence type="ECO:0000256" key="8">
    <source>
        <dbReference type="SAM" id="Phobius"/>
    </source>
</evidence>
<protein>
    <recommendedName>
        <fullName evidence="9">Membrane transport protein MMPL domain-containing protein</fullName>
    </recommendedName>
</protein>
<dbReference type="Gene3D" id="1.20.1640.10">
    <property type="entry name" value="Multidrug efflux transporter AcrB transmembrane domain"/>
    <property type="match status" value="2"/>
</dbReference>
<feature type="transmembrane region" description="Helical" evidence="8">
    <location>
        <begin position="194"/>
        <end position="213"/>
    </location>
</feature>
<dbReference type="OrthoDB" id="2365435at2"/>
<dbReference type="InterPro" id="IPR050545">
    <property type="entry name" value="Mycobact_MmpL"/>
</dbReference>
<evidence type="ECO:0000256" key="7">
    <source>
        <dbReference type="SAM" id="MobiDB-lite"/>
    </source>
</evidence>
<dbReference type="FunFam" id="1.20.1640.10:FF:000020">
    <property type="entry name" value="Transmembrane transport protein MmpL10"/>
    <property type="match status" value="1"/>
</dbReference>
<dbReference type="EMBL" id="LQOW01000031">
    <property type="protein sequence ID" value="ORV56765.1"/>
    <property type="molecule type" value="Genomic_DNA"/>
</dbReference>
<feature type="domain" description="Membrane transport protein MMPL" evidence="9">
    <location>
        <begin position="605"/>
        <end position="931"/>
    </location>
</feature>
<evidence type="ECO:0000256" key="5">
    <source>
        <dbReference type="ARBA" id="ARBA00022989"/>
    </source>
</evidence>
<dbReference type="Proteomes" id="UP000194000">
    <property type="component" value="Unassembled WGS sequence"/>
</dbReference>
<dbReference type="PANTHER" id="PTHR33406:SF6">
    <property type="entry name" value="MEMBRANE PROTEIN YDGH-RELATED"/>
    <property type="match status" value="1"/>
</dbReference>
<feature type="transmembrane region" description="Helical" evidence="8">
    <location>
        <begin position="765"/>
        <end position="783"/>
    </location>
</feature>
<comment type="subcellular location">
    <subcellularLocation>
        <location evidence="1">Cell membrane</location>
        <topology evidence="1">Multi-pass membrane protein</topology>
    </subcellularLocation>
</comment>
<evidence type="ECO:0000256" key="3">
    <source>
        <dbReference type="ARBA" id="ARBA00022475"/>
    </source>
</evidence>
<dbReference type="FunFam" id="1.20.1640.10:FF:000018">
    <property type="entry name" value="Transmembrane transport protein MmpL10"/>
    <property type="match status" value="1"/>
</dbReference>
<dbReference type="STRING" id="1260918.AWC06_00680"/>
<feature type="transmembrane region" description="Helical" evidence="8">
    <location>
        <begin position="790"/>
        <end position="813"/>
    </location>
</feature>
<evidence type="ECO:0000313" key="11">
    <source>
        <dbReference type="Proteomes" id="UP000194000"/>
    </source>
</evidence>
<comment type="caution">
    <text evidence="10">The sequence shown here is derived from an EMBL/GenBank/DDBJ whole genome shotgun (WGS) entry which is preliminary data.</text>
</comment>
<keyword evidence="3" id="KW-1003">Cell membrane</keyword>
<sequence>MSNVGPERTHRPYIPHAIRIFAVPIILVWVFITVLVNVVVPRLEVVSEQHSAPMAPVDAPSMQAMMRLGHNFREFNSNSTIMIVLEGQQKLGDAAHRYYNDIIRQLRQDPKHIQHIQDFWSDRLTAAGVQSADAKGAYVMLNIAGNQGQTLANESVEAVRDVLDRTPAPPGVKAYVTGPAALSDDMHVIGNASLAKITLFTLGAIAIMLFLVYRSIVTTLVQLFMTGIALSSSRGIIAVLGYHNVFGLTTFAANILTMLAIAAGTDYGIFLIGRYQEALTAGEDRIAAYYTTFRSVAPVVLGSGLTIAGATFCLFFARLPWFHTMGIPVAIGMLVVVAAGLTLGPAVLTVASRFGLLEARRGATHRLWRRVGTAVVRWPAPILAASAVVVLIGMIALPGFKPGYNDRYYLPDHAPVNIGYAAADRHFTQARMNPDLLMVEADHDMRNPADMLVLDRVAKNVVRVVGIAMIQDITRPLGIPIQHSSIPFQNSMQAQTTMQNMDFLKERMADILKIAENLGTTINVLQQQYDVQRQLVDATHRTDIDTHELTKITDELRDHFADFEDMWRPIRSYFYWEKHCFDIPICFSLRSIWDSLDGVDQLDERFHQLAKDFDSVDALQPQLLELLPPQIETLKTTRALTLTLHSTFQAMINQMEAMSDTAIVMGQSFDNSKNDDFFYLPPEAFDNPDFKTGLRMFLSPDGKSARFFITHQGDPATPEGISRVDTERTAAQEGLKQSSLSEAKVYLGGTAATYKDMHDGEKYDLMIAVLSALTLIFMIMLLLTRSLVAALVIVGTAASSIAAAFGLSVLIWQDLLGHHIHWVVAALSVIILLAVGSDYNLLLVSRFKEEIHAGLKTGYIRAMAGSGGVVTAAGLVFAFTMAAMLGSDLRVLGQFGSTVCVGLLMDTLVVRTLFMPSIAVLLGRWFWWPKVVHPRGDNAVRRREPVSEDTAPLAVPAQR</sequence>
<dbReference type="InterPro" id="IPR004869">
    <property type="entry name" value="MMPL_dom"/>
</dbReference>
<feature type="transmembrane region" description="Helical" evidence="8">
    <location>
        <begin position="862"/>
        <end position="885"/>
    </location>
</feature>
<keyword evidence="5 8" id="KW-1133">Transmembrane helix</keyword>
<keyword evidence="11" id="KW-1185">Reference proteome</keyword>
<evidence type="ECO:0000256" key="6">
    <source>
        <dbReference type="ARBA" id="ARBA00023136"/>
    </source>
</evidence>
<evidence type="ECO:0000256" key="1">
    <source>
        <dbReference type="ARBA" id="ARBA00004651"/>
    </source>
</evidence>
<feature type="transmembrane region" description="Helical" evidence="8">
    <location>
        <begin position="296"/>
        <end position="317"/>
    </location>
</feature>
<dbReference type="AlphaFoldDB" id="A0A1X1UIU9"/>
<dbReference type="InterPro" id="IPR004707">
    <property type="entry name" value="MmpL_fam"/>
</dbReference>
<feature type="transmembrane region" description="Helical" evidence="8">
    <location>
        <begin position="20"/>
        <end position="40"/>
    </location>
</feature>
<dbReference type="RefSeq" id="WP_085199572.1">
    <property type="nucleotide sequence ID" value="NZ_JACKVI010000012.1"/>
</dbReference>
<dbReference type="NCBIfam" id="TIGR00833">
    <property type="entry name" value="actII"/>
    <property type="match status" value="1"/>
</dbReference>